<feature type="compositionally biased region" description="Polar residues" evidence="1">
    <location>
        <begin position="208"/>
        <end position="217"/>
    </location>
</feature>
<feature type="compositionally biased region" description="Basic and acidic residues" evidence="1">
    <location>
        <begin position="40"/>
        <end position="51"/>
    </location>
</feature>
<name>A0AAE0PJT5_SORBR</name>
<feature type="non-terminal residue" evidence="2">
    <location>
        <position position="370"/>
    </location>
</feature>
<accession>A0AAE0PJT5</accession>
<gene>
    <name evidence="2" type="ORF">B0T20DRAFT_316158</name>
</gene>
<organism evidence="2 3">
    <name type="scientific">Sordaria brevicollis</name>
    <dbReference type="NCBI Taxonomy" id="83679"/>
    <lineage>
        <taxon>Eukaryota</taxon>
        <taxon>Fungi</taxon>
        <taxon>Dikarya</taxon>
        <taxon>Ascomycota</taxon>
        <taxon>Pezizomycotina</taxon>
        <taxon>Sordariomycetes</taxon>
        <taxon>Sordariomycetidae</taxon>
        <taxon>Sordariales</taxon>
        <taxon>Sordariaceae</taxon>
        <taxon>Sordaria</taxon>
    </lineage>
</organism>
<feature type="compositionally biased region" description="Basic and acidic residues" evidence="1">
    <location>
        <begin position="195"/>
        <end position="207"/>
    </location>
</feature>
<feature type="region of interest" description="Disordered" evidence="1">
    <location>
        <begin position="100"/>
        <end position="144"/>
    </location>
</feature>
<evidence type="ECO:0000313" key="3">
    <source>
        <dbReference type="Proteomes" id="UP001281003"/>
    </source>
</evidence>
<feature type="compositionally biased region" description="Gly residues" evidence="1">
    <location>
        <begin position="108"/>
        <end position="117"/>
    </location>
</feature>
<feature type="compositionally biased region" description="Basic residues" evidence="1">
    <location>
        <begin position="320"/>
        <end position="330"/>
    </location>
</feature>
<reference evidence="2" key="2">
    <citation type="submission" date="2023-07" db="EMBL/GenBank/DDBJ databases">
        <authorList>
            <consortium name="Lawrence Berkeley National Laboratory"/>
            <person name="Haridas S."/>
            <person name="Hensen N."/>
            <person name="Bonometti L."/>
            <person name="Westerberg I."/>
            <person name="Brannstrom I.O."/>
            <person name="Guillou S."/>
            <person name="Cros-Aarteil S."/>
            <person name="Calhoun S."/>
            <person name="Kuo A."/>
            <person name="Mondo S."/>
            <person name="Pangilinan J."/>
            <person name="Riley R."/>
            <person name="LaButti K."/>
            <person name="Andreopoulos B."/>
            <person name="Lipzen A."/>
            <person name="Chen C."/>
            <person name="Yanf M."/>
            <person name="Daum C."/>
            <person name="Ng V."/>
            <person name="Clum A."/>
            <person name="Steindorff A."/>
            <person name="Ohm R."/>
            <person name="Martin F."/>
            <person name="Silar P."/>
            <person name="Natvig D."/>
            <person name="Lalanne C."/>
            <person name="Gautier V."/>
            <person name="Ament-velasquez S.L."/>
            <person name="Kruys A."/>
            <person name="Hutchinson M.I."/>
            <person name="Powell A.J."/>
            <person name="Barry K."/>
            <person name="Miller A.N."/>
            <person name="Grigoriev I.V."/>
            <person name="Debuchy R."/>
            <person name="Gladieux P."/>
            <person name="Thoren M.H."/>
            <person name="Johannesson H."/>
        </authorList>
    </citation>
    <scope>NUCLEOTIDE SEQUENCE</scope>
    <source>
        <strain evidence="2">FGSC 1904</strain>
    </source>
</reference>
<reference evidence="2" key="1">
    <citation type="journal article" date="2023" name="Mol. Phylogenet. Evol.">
        <title>Genome-scale phylogeny and comparative genomics of the fungal order Sordariales.</title>
        <authorList>
            <person name="Hensen N."/>
            <person name="Bonometti L."/>
            <person name="Westerberg I."/>
            <person name="Brannstrom I.O."/>
            <person name="Guillou S."/>
            <person name="Cros-Aarteil S."/>
            <person name="Calhoun S."/>
            <person name="Haridas S."/>
            <person name="Kuo A."/>
            <person name="Mondo S."/>
            <person name="Pangilinan J."/>
            <person name="Riley R."/>
            <person name="LaButti K."/>
            <person name="Andreopoulos B."/>
            <person name="Lipzen A."/>
            <person name="Chen C."/>
            <person name="Yan M."/>
            <person name="Daum C."/>
            <person name="Ng V."/>
            <person name="Clum A."/>
            <person name="Steindorff A."/>
            <person name="Ohm R.A."/>
            <person name="Martin F."/>
            <person name="Silar P."/>
            <person name="Natvig D.O."/>
            <person name="Lalanne C."/>
            <person name="Gautier V."/>
            <person name="Ament-Velasquez S.L."/>
            <person name="Kruys A."/>
            <person name="Hutchinson M.I."/>
            <person name="Powell A.J."/>
            <person name="Barry K."/>
            <person name="Miller A.N."/>
            <person name="Grigoriev I.V."/>
            <person name="Debuchy R."/>
            <person name="Gladieux P."/>
            <person name="Hiltunen Thoren M."/>
            <person name="Johannesson H."/>
        </authorList>
    </citation>
    <scope>NUCLEOTIDE SEQUENCE</scope>
    <source>
        <strain evidence="2">FGSC 1904</strain>
    </source>
</reference>
<dbReference type="AlphaFoldDB" id="A0AAE0PJT5"/>
<evidence type="ECO:0000256" key="1">
    <source>
        <dbReference type="SAM" id="MobiDB-lite"/>
    </source>
</evidence>
<evidence type="ECO:0000313" key="2">
    <source>
        <dbReference type="EMBL" id="KAK3401132.1"/>
    </source>
</evidence>
<feature type="region of interest" description="Disordered" evidence="1">
    <location>
        <begin position="1"/>
        <end position="63"/>
    </location>
</feature>
<keyword evidence="3" id="KW-1185">Reference proteome</keyword>
<sequence>MPGLKQKKTGQQQVTKRVSKPQMEPRTGPGTYHQGASHRQRPEDQMSKSDRISAALDDFLHNNPKGHNLKFFAARYDVKPGTLQVRRWREEMRDMEMKKKMAMQARDGNGGEGGAEGESGTRSTTTRPEDGGQSLVPSKNLGKRASKEHVAAACDEYLNSETPVSATAIAKKYGLHPSTMYQRISLMGGWNGLGKRDGVKEGRDNGQKTRSGGSTRRVSAPILVPSPSPEPEIVTAPESVPTSAIATGSRQGKMTAETRATAERINSAMEYIINNNPGSHCYQYVAKKFGVGRRTLFNRAKKLRAAGFHVPASKLPSGGSRKRTAARKQNTKMPTITGSGSSRREGQGQQQQSQTKPSAGSAEEAITAIT</sequence>
<protein>
    <submittedName>
        <fullName evidence="2">Uncharacterized protein</fullName>
    </submittedName>
</protein>
<comment type="caution">
    <text evidence="2">The sequence shown here is derived from an EMBL/GenBank/DDBJ whole genome shotgun (WGS) entry which is preliminary data.</text>
</comment>
<dbReference type="Proteomes" id="UP001281003">
    <property type="component" value="Unassembled WGS sequence"/>
</dbReference>
<proteinExistence type="predicted"/>
<feature type="region of interest" description="Disordered" evidence="1">
    <location>
        <begin position="308"/>
        <end position="370"/>
    </location>
</feature>
<feature type="region of interest" description="Disordered" evidence="1">
    <location>
        <begin position="195"/>
        <end position="235"/>
    </location>
</feature>
<dbReference type="EMBL" id="JAUTDP010000003">
    <property type="protein sequence ID" value="KAK3401132.1"/>
    <property type="molecule type" value="Genomic_DNA"/>
</dbReference>